<dbReference type="EMBL" id="ML002617">
    <property type="protein sequence ID" value="RKP36656.1"/>
    <property type="molecule type" value="Genomic_DNA"/>
</dbReference>
<dbReference type="GO" id="GO:0047617">
    <property type="term" value="F:fatty acyl-CoA hydrolase activity"/>
    <property type="evidence" value="ECO:0007669"/>
    <property type="project" value="TreeGrafter"/>
</dbReference>
<name>A0A4P9ZSV0_9FUNG</name>
<evidence type="ECO:0000313" key="7">
    <source>
        <dbReference type="Proteomes" id="UP000268162"/>
    </source>
</evidence>
<keyword evidence="3" id="KW-0378">Hydrolase</keyword>
<sequence length="208" mass="23268">MSFSKLARWSRIPPARALLAHSTSPARLASPLRLKSTWTATSTSPTSTTAKVNHTNNHVSPEAPLYSVLPLTSGQESFWCDIERYGVKRPKSDTGVTEPADKPPLVYKRMTDSYCRFILPFKDQPNLLYEYINVHGNIRIGRILEELDKLAGAVSYRHCSGSDQRVGPLTIVTASVDRIELFRPMDKDHNYQFSGKVCHVGTSSMESK</sequence>
<dbReference type="GO" id="GO:0006637">
    <property type="term" value="P:acyl-CoA metabolic process"/>
    <property type="evidence" value="ECO:0007669"/>
    <property type="project" value="TreeGrafter"/>
</dbReference>
<dbReference type="PANTHER" id="PTHR12655:SF0">
    <property type="entry name" value="ACYL-COENZYME A THIOESTERASE 9, MITOCHONDRIAL"/>
    <property type="match status" value="1"/>
</dbReference>
<feature type="domain" description="HotDog ACOT-type" evidence="5">
    <location>
        <begin position="113"/>
        <end position="208"/>
    </location>
</feature>
<dbReference type="AlphaFoldDB" id="A0A4P9ZSV0"/>
<dbReference type="PANTHER" id="PTHR12655">
    <property type="entry name" value="ACYL-COA THIOESTERASE"/>
    <property type="match status" value="1"/>
</dbReference>
<dbReference type="GO" id="GO:0005739">
    <property type="term" value="C:mitochondrion"/>
    <property type="evidence" value="ECO:0007669"/>
    <property type="project" value="TreeGrafter"/>
</dbReference>
<evidence type="ECO:0000259" key="5">
    <source>
        <dbReference type="PROSITE" id="PS51770"/>
    </source>
</evidence>
<organism evidence="6 7">
    <name type="scientific">Dimargaris cristalligena</name>
    <dbReference type="NCBI Taxonomy" id="215637"/>
    <lineage>
        <taxon>Eukaryota</taxon>
        <taxon>Fungi</taxon>
        <taxon>Fungi incertae sedis</taxon>
        <taxon>Zoopagomycota</taxon>
        <taxon>Kickxellomycotina</taxon>
        <taxon>Dimargaritomycetes</taxon>
        <taxon>Dimargaritales</taxon>
        <taxon>Dimargaritaceae</taxon>
        <taxon>Dimargaris</taxon>
    </lineage>
</organism>
<keyword evidence="2" id="KW-0677">Repeat</keyword>
<evidence type="ECO:0000256" key="3">
    <source>
        <dbReference type="ARBA" id="ARBA00022801"/>
    </source>
</evidence>
<dbReference type="Proteomes" id="UP000268162">
    <property type="component" value="Unassembled WGS sequence"/>
</dbReference>
<protein>
    <recommendedName>
        <fullName evidence="5">HotDog ACOT-type domain-containing protein</fullName>
    </recommendedName>
</protein>
<dbReference type="PROSITE" id="PS51770">
    <property type="entry name" value="HOTDOG_ACOT"/>
    <property type="match status" value="1"/>
</dbReference>
<keyword evidence="4" id="KW-0809">Transit peptide</keyword>
<gene>
    <name evidence="6" type="ORF">BJ085DRAFT_36031</name>
</gene>
<dbReference type="InterPro" id="IPR033120">
    <property type="entry name" value="HOTDOG_ACOT"/>
</dbReference>
<keyword evidence="7" id="KW-1185">Reference proteome</keyword>
<comment type="similarity">
    <text evidence="1">Belongs to the acyl coenzyme A hydrolase family.</text>
</comment>
<dbReference type="InterPro" id="IPR029069">
    <property type="entry name" value="HotDog_dom_sf"/>
</dbReference>
<dbReference type="SUPFAM" id="SSF54637">
    <property type="entry name" value="Thioesterase/thiol ester dehydrase-isomerase"/>
    <property type="match status" value="1"/>
</dbReference>
<accession>A0A4P9ZSV0</accession>
<reference evidence="7" key="1">
    <citation type="journal article" date="2018" name="Nat. Microbiol.">
        <title>Leveraging single-cell genomics to expand the fungal tree of life.</title>
        <authorList>
            <person name="Ahrendt S.R."/>
            <person name="Quandt C.A."/>
            <person name="Ciobanu D."/>
            <person name="Clum A."/>
            <person name="Salamov A."/>
            <person name="Andreopoulos B."/>
            <person name="Cheng J.F."/>
            <person name="Woyke T."/>
            <person name="Pelin A."/>
            <person name="Henrissat B."/>
            <person name="Reynolds N.K."/>
            <person name="Benny G.L."/>
            <person name="Smith M.E."/>
            <person name="James T.Y."/>
            <person name="Grigoriev I.V."/>
        </authorList>
    </citation>
    <scope>NUCLEOTIDE SEQUENCE [LARGE SCALE GENOMIC DNA]</scope>
    <source>
        <strain evidence="7">RSA 468</strain>
    </source>
</reference>
<proteinExistence type="inferred from homology"/>
<evidence type="ECO:0000256" key="4">
    <source>
        <dbReference type="ARBA" id="ARBA00022946"/>
    </source>
</evidence>
<evidence type="ECO:0000256" key="2">
    <source>
        <dbReference type="ARBA" id="ARBA00022737"/>
    </source>
</evidence>
<dbReference type="STRING" id="215637.A0A4P9ZSV0"/>
<dbReference type="Gene3D" id="3.10.129.10">
    <property type="entry name" value="Hotdog Thioesterase"/>
    <property type="match status" value="1"/>
</dbReference>
<evidence type="ECO:0000256" key="1">
    <source>
        <dbReference type="ARBA" id="ARBA00010458"/>
    </source>
</evidence>
<evidence type="ECO:0000313" key="6">
    <source>
        <dbReference type="EMBL" id="RKP36656.1"/>
    </source>
</evidence>
<dbReference type="CDD" id="cd03442">
    <property type="entry name" value="BFIT_BACH"/>
    <property type="match status" value="1"/>
</dbReference>